<comment type="subunit">
    <text evidence="10">Component of the Sec protein translocase complex. Heterotrimer consisting of SecY, SecE and SecG subunits. The heterotrimers can form oligomers, although 1 heterotrimer is thought to be able to translocate proteins. Interacts with the ribosome. Interacts with SecDF, and other proteins may be involved. Interacts with SecA.</text>
</comment>
<gene>
    <name evidence="10" type="primary">secY</name>
    <name evidence="14" type="ORF">UX45_C0003G0030</name>
</gene>
<evidence type="ECO:0000256" key="8">
    <source>
        <dbReference type="ARBA" id="ARBA00023136"/>
    </source>
</evidence>
<dbReference type="PRINTS" id="PR00303">
    <property type="entry name" value="SECYTRNLCASE"/>
</dbReference>
<feature type="transmembrane region" description="Helical" evidence="10">
    <location>
        <begin position="55"/>
        <end position="79"/>
    </location>
</feature>
<dbReference type="GO" id="GO:0005886">
    <property type="term" value="C:plasma membrane"/>
    <property type="evidence" value="ECO:0007669"/>
    <property type="project" value="UniProtKB-SubCell"/>
</dbReference>
<evidence type="ECO:0000256" key="13">
    <source>
        <dbReference type="RuleBase" id="RU004349"/>
    </source>
</evidence>
<dbReference type="HAMAP" id="MF_01465">
    <property type="entry name" value="SecY"/>
    <property type="match status" value="1"/>
</dbReference>
<dbReference type="InterPro" id="IPR002208">
    <property type="entry name" value="SecY/SEC61-alpha"/>
</dbReference>
<evidence type="ECO:0000256" key="12">
    <source>
        <dbReference type="RuleBase" id="RU003484"/>
    </source>
</evidence>
<feature type="transmembrane region" description="Helical" evidence="10">
    <location>
        <begin position="164"/>
        <end position="181"/>
    </location>
</feature>
<evidence type="ECO:0000256" key="1">
    <source>
        <dbReference type="ARBA" id="ARBA00004141"/>
    </source>
</evidence>
<evidence type="ECO:0000313" key="15">
    <source>
        <dbReference type="Proteomes" id="UP000034705"/>
    </source>
</evidence>
<feature type="transmembrane region" description="Helical" evidence="10">
    <location>
        <begin position="351"/>
        <end position="372"/>
    </location>
</feature>
<keyword evidence="5 10" id="KW-0653">Protein transport</keyword>
<sequence length="411" mass="45378">MRNSLLFVFAILVFFRIAAHIPVPGIDSSAMSSLFSNNAFLGLLNVFSGGTLESFSVVALGVAPYITASIIFQLLAMILPRLEEMQKEESGRQKINQYTRYLTVPLALMQAYSMLLLLQRQTGASLWSDNSLFTIVLAMISMMAGTVFLMWMGELISERKVGNGTSIIIFAGIIAGLPGFLRQVFAVYDYSQLVTLILFLLVTIVTIVGVVIMNEAQRHVPVQYARQVRGSRLAGGVSSHIPLRLNMGGVIPIIFAISFILIPTTFAQFFVNARTEWLQTVAIWLTQVFQNQLVYGVTYFILVFAFSYFYTAVIFHPDRMAENLQKHGGFIPGIRPGKNTADYLKDVANRLLLAGATFISVIAVLPLVVQQFTGTSNMVIGGTSVLIVVSVVVDCVKQVESQLTMHEYEIS</sequence>
<dbReference type="PIRSF" id="PIRSF004557">
    <property type="entry name" value="SecY"/>
    <property type="match status" value="1"/>
</dbReference>
<dbReference type="PROSITE" id="PS00755">
    <property type="entry name" value="SECY_1"/>
    <property type="match status" value="1"/>
</dbReference>
<comment type="subcellular location">
    <subcellularLocation>
        <location evidence="10">Cell membrane</location>
        <topology evidence="10">Multi-pass membrane protein</topology>
    </subcellularLocation>
    <subcellularLocation>
        <location evidence="1 12">Membrane</location>
        <topology evidence="1 12">Multi-pass membrane protein</topology>
    </subcellularLocation>
</comment>
<dbReference type="FunFam" id="1.10.3370.10:FF:000001">
    <property type="entry name" value="Preprotein translocase subunit SecY"/>
    <property type="match status" value="1"/>
</dbReference>
<dbReference type="SUPFAM" id="SSF103491">
    <property type="entry name" value="Preprotein translocase SecY subunit"/>
    <property type="match status" value="1"/>
</dbReference>
<dbReference type="PANTHER" id="PTHR10906">
    <property type="entry name" value="SECY/SEC61-ALPHA FAMILY MEMBER"/>
    <property type="match status" value="1"/>
</dbReference>
<dbReference type="NCBIfam" id="TIGR00967">
    <property type="entry name" value="3a0501s007"/>
    <property type="match status" value="1"/>
</dbReference>
<keyword evidence="7 10" id="KW-0811">Translocation</keyword>
<feature type="transmembrane region" description="Helical" evidence="10">
    <location>
        <begin position="131"/>
        <end position="152"/>
    </location>
</feature>
<evidence type="ECO:0000256" key="2">
    <source>
        <dbReference type="ARBA" id="ARBA00005751"/>
    </source>
</evidence>
<evidence type="ECO:0000256" key="10">
    <source>
        <dbReference type="HAMAP-Rule" id="MF_01465"/>
    </source>
</evidence>
<keyword evidence="8 10" id="KW-0472">Membrane</keyword>
<evidence type="ECO:0000256" key="3">
    <source>
        <dbReference type="ARBA" id="ARBA00022448"/>
    </source>
</evidence>
<feature type="transmembrane region" description="Helical" evidence="10">
    <location>
        <begin position="100"/>
        <end position="119"/>
    </location>
</feature>
<dbReference type="GO" id="GO:0006605">
    <property type="term" value="P:protein targeting"/>
    <property type="evidence" value="ECO:0007669"/>
    <property type="project" value="UniProtKB-UniRule"/>
</dbReference>
<dbReference type="GO" id="GO:0043952">
    <property type="term" value="P:protein transport by the Sec complex"/>
    <property type="evidence" value="ECO:0007669"/>
    <property type="project" value="UniProtKB-UniRule"/>
</dbReference>
<dbReference type="InterPro" id="IPR026593">
    <property type="entry name" value="SecY"/>
</dbReference>
<keyword evidence="3 10" id="KW-0813">Transport</keyword>
<comment type="caution">
    <text evidence="10">Lacks conserved residue(s) required for the propagation of feature annotation.</text>
</comment>
<organism evidence="14 15">
    <name type="scientific">Candidatus Uhrbacteria bacterium GW2011_GWF2_46_218</name>
    <dbReference type="NCBI Taxonomy" id="1619001"/>
    <lineage>
        <taxon>Bacteria</taxon>
        <taxon>Candidatus Uhriibacteriota</taxon>
    </lineage>
</organism>
<dbReference type="PATRIC" id="fig|1619001.3.peg.217"/>
<dbReference type="EMBL" id="LCMG01000003">
    <property type="protein sequence ID" value="KKU34139.1"/>
    <property type="molecule type" value="Genomic_DNA"/>
</dbReference>
<feature type="transmembrane region" description="Helical" evidence="10">
    <location>
        <begin position="293"/>
        <end position="315"/>
    </location>
</feature>
<evidence type="ECO:0000256" key="4">
    <source>
        <dbReference type="ARBA" id="ARBA00022692"/>
    </source>
</evidence>
<evidence type="ECO:0000256" key="7">
    <source>
        <dbReference type="ARBA" id="ARBA00023010"/>
    </source>
</evidence>
<protein>
    <recommendedName>
        <fullName evidence="9 10">Protein translocase subunit SecY</fullName>
    </recommendedName>
</protein>
<keyword evidence="10" id="KW-1003">Cell membrane</keyword>
<dbReference type="Proteomes" id="UP000034705">
    <property type="component" value="Unassembled WGS sequence"/>
</dbReference>
<feature type="transmembrane region" description="Helical" evidence="10">
    <location>
        <begin position="193"/>
        <end position="213"/>
    </location>
</feature>
<evidence type="ECO:0000256" key="11">
    <source>
        <dbReference type="RuleBase" id="RU000537"/>
    </source>
</evidence>
<dbReference type="Gene3D" id="1.10.3370.10">
    <property type="entry name" value="SecY subunit domain"/>
    <property type="match status" value="1"/>
</dbReference>
<dbReference type="Pfam" id="PF00344">
    <property type="entry name" value="SecY"/>
    <property type="match status" value="1"/>
</dbReference>
<dbReference type="InterPro" id="IPR023201">
    <property type="entry name" value="SecY_dom_sf"/>
</dbReference>
<dbReference type="GO" id="GO:0065002">
    <property type="term" value="P:intracellular protein transmembrane transport"/>
    <property type="evidence" value="ECO:0007669"/>
    <property type="project" value="UniProtKB-UniRule"/>
</dbReference>
<name>A0A0G1PMX7_9BACT</name>
<accession>A0A0G1PMX7</accession>
<feature type="transmembrane region" description="Helical" evidence="10">
    <location>
        <begin position="378"/>
        <end position="396"/>
    </location>
</feature>
<dbReference type="InterPro" id="IPR030659">
    <property type="entry name" value="SecY_CS"/>
</dbReference>
<feature type="transmembrane region" description="Helical" evidence="10">
    <location>
        <begin position="250"/>
        <end position="273"/>
    </location>
</feature>
<keyword evidence="6 10" id="KW-1133">Transmembrane helix</keyword>
<comment type="caution">
    <text evidence="14">The sequence shown here is derived from an EMBL/GenBank/DDBJ whole genome shotgun (WGS) entry which is preliminary data.</text>
</comment>
<proteinExistence type="inferred from homology"/>
<reference evidence="14 15" key="1">
    <citation type="journal article" date="2015" name="Nature">
        <title>rRNA introns, odd ribosomes, and small enigmatic genomes across a large radiation of phyla.</title>
        <authorList>
            <person name="Brown C.T."/>
            <person name="Hug L.A."/>
            <person name="Thomas B.C."/>
            <person name="Sharon I."/>
            <person name="Castelle C.J."/>
            <person name="Singh A."/>
            <person name="Wilkins M.J."/>
            <person name="Williams K.H."/>
            <person name="Banfield J.F."/>
        </authorList>
    </citation>
    <scope>NUCLEOTIDE SEQUENCE [LARGE SCALE GENOMIC DNA]</scope>
</reference>
<dbReference type="PROSITE" id="PS00756">
    <property type="entry name" value="SECY_2"/>
    <property type="match status" value="1"/>
</dbReference>
<evidence type="ECO:0000313" key="14">
    <source>
        <dbReference type="EMBL" id="KKU34139.1"/>
    </source>
</evidence>
<dbReference type="AlphaFoldDB" id="A0A0G1PMX7"/>
<evidence type="ECO:0000256" key="9">
    <source>
        <dbReference type="ARBA" id="ARBA00039733"/>
    </source>
</evidence>
<evidence type="ECO:0000256" key="5">
    <source>
        <dbReference type="ARBA" id="ARBA00022927"/>
    </source>
</evidence>
<comment type="function">
    <text evidence="10 11">The central subunit of the protein translocation channel SecYEG. Consists of two halves formed by TMs 1-5 and 6-10. These two domains form a lateral gate at the front which open onto the bilayer between TMs 2 and 7, and are clamped together by SecE at the back. The channel is closed by both a pore ring composed of hydrophobic SecY resides and a short helix (helix 2A) on the extracellular side of the membrane which forms a plug. The plug probably moves laterally to allow the channel to open. The ring and the pore may move independently.</text>
</comment>
<evidence type="ECO:0000256" key="6">
    <source>
        <dbReference type="ARBA" id="ARBA00022989"/>
    </source>
</evidence>
<keyword evidence="4 10" id="KW-0812">Transmembrane</keyword>
<comment type="similarity">
    <text evidence="2 10 13">Belongs to the SecY/SEC61-alpha family.</text>
</comment>